<gene>
    <name evidence="1" type="ORF">WT27_13785</name>
</gene>
<evidence type="ECO:0000313" key="2">
    <source>
        <dbReference type="Proteomes" id="UP000062317"/>
    </source>
</evidence>
<proteinExistence type="predicted"/>
<keyword evidence="2" id="KW-1185">Reference proteome</keyword>
<comment type="caution">
    <text evidence="1">The sequence shown here is derived from an EMBL/GenBank/DDBJ whole genome shotgun (WGS) entry which is preliminary data.</text>
</comment>
<dbReference type="Proteomes" id="UP000062317">
    <property type="component" value="Unassembled WGS sequence"/>
</dbReference>
<reference evidence="1 2" key="1">
    <citation type="submission" date="2015-11" db="EMBL/GenBank/DDBJ databases">
        <title>Expanding the genomic diversity of Burkholderia species for the development of highly accurate diagnostics.</title>
        <authorList>
            <person name="Sahl J."/>
            <person name="Keim P."/>
            <person name="Wagner D."/>
        </authorList>
    </citation>
    <scope>NUCLEOTIDE SEQUENCE [LARGE SCALE GENOMIC DNA]</scope>
    <source>
        <strain evidence="1 2">MSMB1301WGS</strain>
    </source>
</reference>
<dbReference type="EMBL" id="LPEQ01000113">
    <property type="protein sequence ID" value="KVV40983.1"/>
    <property type="molecule type" value="Genomic_DNA"/>
</dbReference>
<evidence type="ECO:0000313" key="1">
    <source>
        <dbReference type="EMBL" id="KVV40983.1"/>
    </source>
</evidence>
<sequence length="74" mass="8239">MATLLTCLKSLPGTMVMRDLAAARDHVATVREHIQRLHHDEDGFEVRKEPRNYGRSELTAVGLVGGPAVYREVP</sequence>
<dbReference type="AlphaFoldDB" id="A0A119APF3"/>
<name>A0A119APF3_9BURK</name>
<organism evidence="1 2">
    <name type="scientific">Burkholderia territorii</name>
    <dbReference type="NCBI Taxonomy" id="1503055"/>
    <lineage>
        <taxon>Bacteria</taxon>
        <taxon>Pseudomonadati</taxon>
        <taxon>Pseudomonadota</taxon>
        <taxon>Betaproteobacteria</taxon>
        <taxon>Burkholderiales</taxon>
        <taxon>Burkholderiaceae</taxon>
        <taxon>Burkholderia</taxon>
        <taxon>Burkholderia cepacia complex</taxon>
    </lineage>
</organism>
<accession>A0A119APF3</accession>
<protein>
    <submittedName>
        <fullName evidence="1">Uncharacterized protein</fullName>
    </submittedName>
</protein>